<dbReference type="GO" id="GO:0035329">
    <property type="term" value="P:hippo signaling"/>
    <property type="evidence" value="ECO:0007669"/>
    <property type="project" value="TreeGrafter"/>
</dbReference>
<dbReference type="PANTHER" id="PTHR11834:SF7">
    <property type="entry name" value="TRANSCRIPTIONAL ENHANCER FACTOR TEF-5"/>
    <property type="match status" value="1"/>
</dbReference>
<dbReference type="AlphaFoldDB" id="A0A212D5V9"/>
<feature type="compositionally biased region" description="Low complexity" evidence="8">
    <location>
        <begin position="31"/>
        <end position="45"/>
    </location>
</feature>
<gene>
    <name evidence="10" type="ORF">Celaphus_00014229</name>
</gene>
<evidence type="ECO:0000256" key="6">
    <source>
        <dbReference type="ARBA" id="ARBA00023242"/>
    </source>
</evidence>
<organism evidence="10 11">
    <name type="scientific">Cervus elaphus hippelaphus</name>
    <name type="common">European red deer</name>
    <dbReference type="NCBI Taxonomy" id="46360"/>
    <lineage>
        <taxon>Eukaryota</taxon>
        <taxon>Metazoa</taxon>
        <taxon>Chordata</taxon>
        <taxon>Craniata</taxon>
        <taxon>Vertebrata</taxon>
        <taxon>Euteleostomi</taxon>
        <taxon>Mammalia</taxon>
        <taxon>Eutheria</taxon>
        <taxon>Laurasiatheria</taxon>
        <taxon>Artiodactyla</taxon>
        <taxon>Ruminantia</taxon>
        <taxon>Pecora</taxon>
        <taxon>Cervidae</taxon>
        <taxon>Cervinae</taxon>
        <taxon>Cervus</taxon>
    </lineage>
</organism>
<sequence length="600" mass="64626">MEERVGLSKAVGLHLLSCSLTRQRRSVLRDSSGSSGCPVGSGPEPRATSTIASNSWNASSSPGEAREDGPEGLDKGLDNDAEGVWSPDIEQSFQEALAIYPPCGRRKIILSDEGKMYGRNELIARYIKLRTGKTRTRKQVLARKKVREYQVGIKDQVSKDKALQSMASMSSAQIVSASVLQNKFSPPSPLPQAVFSTSSRVRWSWEVGLGFGAAPLSWDSSLDPLRSYEPLAPLPSAAASVPVWQDRTIASSRLRLLEYSAFMEVQRDPDTADLNSTIQEGPGAFYGVSSQYSSADSMTISVSTKVCSFGKQVVEKVETEYARLENGRFVYRIHRSPMCEYMINFIHKLKHLPEKYMMNSVLENFTVLQVRRRRGAPGHRGHGGGSGAPGHRGLEAGKIQAARPGPVPGPPEKPPCGQRFPGAGPGSKTGWRVRSEDGVPAPGEDPWPRDNGQQKDLHLVVNPWGTPFSSVVFPTSVSLAWSGSSPHPDLGLLVIPPRHPGPSASSRRPWLCDRSLVRQASLLRVGAPPGAGPRKNLREVSAPQAGGCSLGAAGFQPASMPGKPLAFELSGADTAGTSEWGERCGAMGLWRVGTVALNSF</sequence>
<evidence type="ECO:0000256" key="3">
    <source>
        <dbReference type="ARBA" id="ARBA00023015"/>
    </source>
</evidence>
<dbReference type="OrthoDB" id="10006572at2759"/>
<feature type="region of interest" description="Disordered" evidence="8">
    <location>
        <begin position="373"/>
        <end position="451"/>
    </location>
</feature>
<comment type="caution">
    <text evidence="10">The sequence shown here is derived from an EMBL/GenBank/DDBJ whole genome shotgun (WGS) entry which is preliminary data.</text>
</comment>
<protein>
    <recommendedName>
        <fullName evidence="9">TEA domain-containing protein</fullName>
    </recommendedName>
</protein>
<evidence type="ECO:0000259" key="9">
    <source>
        <dbReference type="PROSITE" id="PS51088"/>
    </source>
</evidence>
<dbReference type="Gene3D" id="2.70.50.80">
    <property type="match status" value="1"/>
</dbReference>
<dbReference type="Gene3D" id="6.10.20.40">
    <property type="entry name" value="TEA/ATTS domain"/>
    <property type="match status" value="1"/>
</dbReference>
<feature type="DNA-binding region" description="TEA" evidence="7">
    <location>
        <begin position="78"/>
        <end position="154"/>
    </location>
</feature>
<dbReference type="GO" id="GO:0048568">
    <property type="term" value="P:embryonic organ development"/>
    <property type="evidence" value="ECO:0007669"/>
    <property type="project" value="TreeGrafter"/>
</dbReference>
<dbReference type="Pfam" id="PF01285">
    <property type="entry name" value="TEA"/>
    <property type="match status" value="1"/>
</dbReference>
<feature type="compositionally biased region" description="Pro residues" evidence="8">
    <location>
        <begin position="405"/>
        <end position="414"/>
    </location>
</feature>
<feature type="region of interest" description="Disordered" evidence="8">
    <location>
        <begin position="24"/>
        <end position="81"/>
    </location>
</feature>
<name>A0A212D5V9_CEREH</name>
<proteinExistence type="predicted"/>
<keyword evidence="4" id="KW-0238">DNA-binding</keyword>
<dbReference type="Proteomes" id="UP000242450">
    <property type="component" value="Chromosome 7"/>
</dbReference>
<dbReference type="GO" id="GO:0005634">
    <property type="term" value="C:nucleus"/>
    <property type="evidence" value="ECO:0007669"/>
    <property type="project" value="UniProtKB-SubCell"/>
</dbReference>
<dbReference type="SMART" id="SM00426">
    <property type="entry name" value="TEA"/>
    <property type="match status" value="1"/>
</dbReference>
<keyword evidence="3" id="KW-0805">Transcription regulation</keyword>
<keyword evidence="11" id="KW-1185">Reference proteome</keyword>
<dbReference type="GO" id="GO:0005667">
    <property type="term" value="C:transcription regulator complex"/>
    <property type="evidence" value="ECO:0007669"/>
    <property type="project" value="TreeGrafter"/>
</dbReference>
<feature type="compositionally biased region" description="Basic and acidic residues" evidence="8">
    <location>
        <begin position="64"/>
        <end position="78"/>
    </location>
</feature>
<dbReference type="InterPro" id="IPR050937">
    <property type="entry name" value="TEC1_TEAD_TF"/>
</dbReference>
<evidence type="ECO:0000313" key="11">
    <source>
        <dbReference type="Proteomes" id="UP000242450"/>
    </source>
</evidence>
<dbReference type="GO" id="GO:0000981">
    <property type="term" value="F:DNA-binding transcription factor activity, RNA polymerase II-specific"/>
    <property type="evidence" value="ECO:0007669"/>
    <property type="project" value="TreeGrafter"/>
</dbReference>
<dbReference type="PROSITE" id="PS51088">
    <property type="entry name" value="TEA_2"/>
    <property type="match status" value="1"/>
</dbReference>
<dbReference type="InterPro" id="IPR041086">
    <property type="entry name" value="YBD"/>
</dbReference>
<evidence type="ECO:0000256" key="8">
    <source>
        <dbReference type="SAM" id="MobiDB-lite"/>
    </source>
</evidence>
<dbReference type="EMBL" id="MKHE01000007">
    <property type="protein sequence ID" value="OWK13504.1"/>
    <property type="molecule type" value="Genomic_DNA"/>
</dbReference>
<keyword evidence="5" id="KW-0804">Transcription</keyword>
<dbReference type="InterPro" id="IPR038096">
    <property type="entry name" value="TEA/ATTS_sf"/>
</dbReference>
<evidence type="ECO:0000256" key="7">
    <source>
        <dbReference type="PROSITE-ProRule" id="PRU00505"/>
    </source>
</evidence>
<evidence type="ECO:0000313" key="10">
    <source>
        <dbReference type="EMBL" id="OWK13504.1"/>
    </source>
</evidence>
<comment type="subcellular location">
    <subcellularLocation>
        <location evidence="1">Nucleus</location>
    </subcellularLocation>
</comment>
<feature type="compositionally biased region" description="Basic residues" evidence="8">
    <location>
        <begin position="373"/>
        <end position="382"/>
    </location>
</feature>
<keyword evidence="2" id="KW-0217">Developmental protein</keyword>
<evidence type="ECO:0000256" key="4">
    <source>
        <dbReference type="ARBA" id="ARBA00023125"/>
    </source>
</evidence>
<dbReference type="GO" id="GO:0000978">
    <property type="term" value="F:RNA polymerase II cis-regulatory region sequence-specific DNA binding"/>
    <property type="evidence" value="ECO:0007669"/>
    <property type="project" value="TreeGrafter"/>
</dbReference>
<accession>A0A212D5V9</accession>
<dbReference type="Pfam" id="PF17725">
    <property type="entry name" value="YBD"/>
    <property type="match status" value="1"/>
</dbReference>
<dbReference type="InterPro" id="IPR000818">
    <property type="entry name" value="TEA/ATTS_dom"/>
</dbReference>
<feature type="domain" description="TEA" evidence="9">
    <location>
        <begin position="78"/>
        <end position="154"/>
    </location>
</feature>
<keyword evidence="6" id="KW-0539">Nucleus</keyword>
<dbReference type="FunFam" id="2.70.50.80:FF:000005">
    <property type="entry name" value="Transcription enhancer factor-like protein egl-44"/>
    <property type="match status" value="1"/>
</dbReference>
<evidence type="ECO:0000256" key="1">
    <source>
        <dbReference type="ARBA" id="ARBA00004123"/>
    </source>
</evidence>
<evidence type="ECO:0000256" key="2">
    <source>
        <dbReference type="ARBA" id="ARBA00022473"/>
    </source>
</evidence>
<evidence type="ECO:0000256" key="5">
    <source>
        <dbReference type="ARBA" id="ARBA00023163"/>
    </source>
</evidence>
<feature type="compositionally biased region" description="Polar residues" evidence="8">
    <location>
        <begin position="47"/>
        <end position="62"/>
    </location>
</feature>
<dbReference type="PANTHER" id="PTHR11834">
    <property type="entry name" value="TRANSCRIPTIONAL ENHANCER FACTOR TEF RELATED"/>
    <property type="match status" value="1"/>
</dbReference>
<dbReference type="PRINTS" id="PR00065">
    <property type="entry name" value="TEADOMAIN"/>
</dbReference>
<reference evidence="10 11" key="1">
    <citation type="journal article" date="2018" name="Mol. Genet. Genomics">
        <title>The red deer Cervus elaphus genome CerEla1.0: sequencing, annotating, genes, and chromosomes.</title>
        <authorList>
            <person name="Bana N.A."/>
            <person name="Nyiri A."/>
            <person name="Nagy J."/>
            <person name="Frank K."/>
            <person name="Nagy T."/>
            <person name="Steger V."/>
            <person name="Schiller M."/>
            <person name="Lakatos P."/>
            <person name="Sugar L."/>
            <person name="Horn P."/>
            <person name="Barta E."/>
            <person name="Orosz L."/>
        </authorList>
    </citation>
    <scope>NUCLEOTIDE SEQUENCE [LARGE SCALE GENOMIC DNA]</scope>
    <source>
        <strain evidence="10">Hungarian</strain>
    </source>
</reference>